<dbReference type="SUPFAM" id="SSF48371">
    <property type="entry name" value="ARM repeat"/>
    <property type="match status" value="1"/>
</dbReference>
<dbReference type="EMBL" id="BJYT01000024">
    <property type="protein sequence ID" value="GEO11521.1"/>
    <property type="molecule type" value="Genomic_DNA"/>
</dbReference>
<dbReference type="RefSeq" id="WP_147205628.1">
    <property type="nucleotide sequence ID" value="NZ_BJYT01000024.1"/>
</dbReference>
<name>A0A512BHT3_9BACT</name>
<gene>
    <name evidence="1" type="ORF">SAE01_40170</name>
</gene>
<comment type="caution">
    <text evidence="1">The sequence shown here is derived from an EMBL/GenBank/DDBJ whole genome shotgun (WGS) entry which is preliminary data.</text>
</comment>
<sequence>MEEIIAQHFANLRSKDAHLRYASFEFIMTQTREKVNWAYEVWDDLLDLTRTGDNHQRTIGVQVLSNLAKSDPKQRMLKDFEQLLVVTKDDKFVTARHSLQSLWKIAIVSKDLETKVVESLTARYNECVNEKNGTLIRYDILEVFRKIYDRLSNDKLKARAVLLIEAEDDAKYRKKYMGLWKDLLKLT</sequence>
<dbReference type="AlphaFoldDB" id="A0A512BHT3"/>
<protein>
    <recommendedName>
        <fullName evidence="3">DNA alkylation repair protein</fullName>
    </recommendedName>
</protein>
<keyword evidence="2" id="KW-1185">Reference proteome</keyword>
<evidence type="ECO:0000313" key="1">
    <source>
        <dbReference type="EMBL" id="GEO11521.1"/>
    </source>
</evidence>
<accession>A0A512BHT3</accession>
<dbReference type="InterPro" id="IPR016024">
    <property type="entry name" value="ARM-type_fold"/>
</dbReference>
<organism evidence="1 2">
    <name type="scientific">Segetibacter aerophilus</name>
    <dbReference type="NCBI Taxonomy" id="670293"/>
    <lineage>
        <taxon>Bacteria</taxon>
        <taxon>Pseudomonadati</taxon>
        <taxon>Bacteroidota</taxon>
        <taxon>Chitinophagia</taxon>
        <taxon>Chitinophagales</taxon>
        <taxon>Chitinophagaceae</taxon>
        <taxon>Segetibacter</taxon>
    </lineage>
</organism>
<proteinExistence type="predicted"/>
<reference evidence="1 2" key="1">
    <citation type="submission" date="2019-07" db="EMBL/GenBank/DDBJ databases">
        <title>Whole genome shotgun sequence of Segetibacter aerophilus NBRC 106135.</title>
        <authorList>
            <person name="Hosoyama A."/>
            <person name="Uohara A."/>
            <person name="Ohji S."/>
            <person name="Ichikawa N."/>
        </authorList>
    </citation>
    <scope>NUCLEOTIDE SEQUENCE [LARGE SCALE GENOMIC DNA]</scope>
    <source>
        <strain evidence="1 2">NBRC 106135</strain>
    </source>
</reference>
<evidence type="ECO:0000313" key="2">
    <source>
        <dbReference type="Proteomes" id="UP000321513"/>
    </source>
</evidence>
<dbReference type="Proteomes" id="UP000321513">
    <property type="component" value="Unassembled WGS sequence"/>
</dbReference>
<evidence type="ECO:0008006" key="3">
    <source>
        <dbReference type="Google" id="ProtNLM"/>
    </source>
</evidence>
<dbReference type="OrthoDB" id="5510862at2"/>